<dbReference type="InterPro" id="IPR012337">
    <property type="entry name" value="RNaseH-like_sf"/>
</dbReference>
<name>A0A2R6NR65_9APHY</name>
<gene>
    <name evidence="4" type="ORF">PHLCEN_2v9344</name>
</gene>
<sequence length="278" mass="31164">MTPLAIGATKSPTAQSVQATIGLTCEKSLNKRTCLLVNNVNGTSHPLPVLLVSLHLLPIPDAREDSVTMDFVGPLPEDNRFNCILTITDCLGSDMRIIPCRTDISAKDLATIFFRNWYCENGLPLEIVSDRNKLFVSQFWKYLHRLTGVKLKLSTAFHPETNSTSERTNRTIIQALRYHVERNQTGWVRALPLVRFNHMSTINASTGFTPFQLHCSRQPRVIPSLFTAAGTRPGTNADHATALLKRLNANVMEAQDNLLLAKSNQAYHANKHRRKEHV</sequence>
<dbReference type="AlphaFoldDB" id="A0A2R6NR65"/>
<accession>A0A2R6NR65</accession>
<reference evidence="4 5" key="1">
    <citation type="submission" date="2018-02" db="EMBL/GenBank/DDBJ databases">
        <title>Genome sequence of the basidiomycete white-rot fungus Phlebia centrifuga.</title>
        <authorList>
            <person name="Granchi Z."/>
            <person name="Peng M."/>
            <person name="de Vries R.P."/>
            <person name="Hilden K."/>
            <person name="Makela M.R."/>
            <person name="Grigoriev I."/>
            <person name="Riley R."/>
        </authorList>
    </citation>
    <scope>NUCLEOTIDE SEQUENCE [LARGE SCALE GENOMIC DNA]</scope>
    <source>
        <strain evidence="4 5">FBCC195</strain>
    </source>
</reference>
<keyword evidence="2" id="KW-0175">Coiled coil</keyword>
<dbReference type="GO" id="GO:0003723">
    <property type="term" value="F:RNA binding"/>
    <property type="evidence" value="ECO:0007669"/>
    <property type="project" value="UniProtKB-KW"/>
</dbReference>
<dbReference type="PANTHER" id="PTHR37984">
    <property type="entry name" value="PROTEIN CBG26694"/>
    <property type="match status" value="1"/>
</dbReference>
<dbReference type="Gene3D" id="3.30.420.10">
    <property type="entry name" value="Ribonuclease H-like superfamily/Ribonuclease H"/>
    <property type="match status" value="1"/>
</dbReference>
<dbReference type="GO" id="GO:0005634">
    <property type="term" value="C:nucleus"/>
    <property type="evidence" value="ECO:0007669"/>
    <property type="project" value="UniProtKB-ARBA"/>
</dbReference>
<dbReference type="PANTHER" id="PTHR37984:SF5">
    <property type="entry name" value="PROTEIN NYNRIN-LIKE"/>
    <property type="match status" value="1"/>
</dbReference>
<dbReference type="InterPro" id="IPR001584">
    <property type="entry name" value="Integrase_cat-core"/>
</dbReference>
<dbReference type="GO" id="GO:0015074">
    <property type="term" value="P:DNA integration"/>
    <property type="evidence" value="ECO:0007669"/>
    <property type="project" value="InterPro"/>
</dbReference>
<evidence type="ECO:0000259" key="3">
    <source>
        <dbReference type="PROSITE" id="PS50994"/>
    </source>
</evidence>
<dbReference type="EMBL" id="MLYV02000937">
    <property type="protein sequence ID" value="PSR75065.1"/>
    <property type="molecule type" value="Genomic_DNA"/>
</dbReference>
<dbReference type="InterPro" id="IPR036397">
    <property type="entry name" value="RNaseH_sf"/>
</dbReference>
<dbReference type="STRING" id="98765.A0A2R6NR65"/>
<evidence type="ECO:0000256" key="2">
    <source>
        <dbReference type="SAM" id="Coils"/>
    </source>
</evidence>
<dbReference type="InterPro" id="IPR050951">
    <property type="entry name" value="Retrovirus_Pol_polyprotein"/>
</dbReference>
<organism evidence="4 5">
    <name type="scientific">Hermanssonia centrifuga</name>
    <dbReference type="NCBI Taxonomy" id="98765"/>
    <lineage>
        <taxon>Eukaryota</taxon>
        <taxon>Fungi</taxon>
        <taxon>Dikarya</taxon>
        <taxon>Basidiomycota</taxon>
        <taxon>Agaricomycotina</taxon>
        <taxon>Agaricomycetes</taxon>
        <taxon>Polyporales</taxon>
        <taxon>Meruliaceae</taxon>
        <taxon>Hermanssonia</taxon>
    </lineage>
</organism>
<proteinExistence type="predicted"/>
<feature type="domain" description="Integrase catalytic" evidence="3">
    <location>
        <begin position="56"/>
        <end position="218"/>
    </location>
</feature>
<evidence type="ECO:0000256" key="1">
    <source>
        <dbReference type="ARBA" id="ARBA00022884"/>
    </source>
</evidence>
<comment type="caution">
    <text evidence="4">The sequence shown here is derived from an EMBL/GenBank/DDBJ whole genome shotgun (WGS) entry which is preliminary data.</text>
</comment>
<feature type="coiled-coil region" evidence="2">
    <location>
        <begin position="237"/>
        <end position="264"/>
    </location>
</feature>
<dbReference type="Proteomes" id="UP000186601">
    <property type="component" value="Unassembled WGS sequence"/>
</dbReference>
<dbReference type="OrthoDB" id="3268967at2759"/>
<dbReference type="SUPFAM" id="SSF53098">
    <property type="entry name" value="Ribonuclease H-like"/>
    <property type="match status" value="1"/>
</dbReference>
<evidence type="ECO:0000313" key="4">
    <source>
        <dbReference type="EMBL" id="PSR75065.1"/>
    </source>
</evidence>
<evidence type="ECO:0000313" key="5">
    <source>
        <dbReference type="Proteomes" id="UP000186601"/>
    </source>
</evidence>
<keyword evidence="1" id="KW-0694">RNA-binding</keyword>
<keyword evidence="5" id="KW-1185">Reference proteome</keyword>
<dbReference type="PROSITE" id="PS50994">
    <property type="entry name" value="INTEGRASE"/>
    <property type="match status" value="1"/>
</dbReference>
<protein>
    <recommendedName>
        <fullName evidence="3">Integrase catalytic domain-containing protein</fullName>
    </recommendedName>
</protein>